<accession>A0A5K1FSQ3</accession>
<comment type="subcellular location">
    <subcellularLocation>
        <location evidence="1">Nucleus</location>
    </subcellularLocation>
</comment>
<dbReference type="FunFam" id="3.30.730.10:FF:000001">
    <property type="entry name" value="Ethylene-responsive transcription factor 2"/>
    <property type="match status" value="1"/>
</dbReference>
<dbReference type="PROSITE" id="PS51032">
    <property type="entry name" value="AP2_ERF"/>
    <property type="match status" value="1"/>
</dbReference>
<evidence type="ECO:0000259" key="7">
    <source>
        <dbReference type="PROSITE" id="PS51032"/>
    </source>
</evidence>
<keyword evidence="5" id="KW-0539">Nucleus</keyword>
<name>A0A5K1FSQ3_9MAGN</name>
<dbReference type="GO" id="GO:0003700">
    <property type="term" value="F:DNA-binding transcription factor activity"/>
    <property type="evidence" value="ECO:0007669"/>
    <property type="project" value="InterPro"/>
</dbReference>
<dbReference type="InterPro" id="IPR050913">
    <property type="entry name" value="AP2/ERF_ERF"/>
</dbReference>
<dbReference type="InterPro" id="IPR016177">
    <property type="entry name" value="DNA-bd_dom_sf"/>
</dbReference>
<evidence type="ECO:0000256" key="5">
    <source>
        <dbReference type="ARBA" id="ARBA00023242"/>
    </source>
</evidence>
<feature type="compositionally biased region" description="Polar residues" evidence="6">
    <location>
        <begin position="339"/>
        <end position="349"/>
    </location>
</feature>
<proteinExistence type="predicted"/>
<dbReference type="Pfam" id="PF00847">
    <property type="entry name" value="AP2"/>
    <property type="match status" value="1"/>
</dbReference>
<dbReference type="InterPro" id="IPR036955">
    <property type="entry name" value="AP2/ERF_dom_sf"/>
</dbReference>
<keyword evidence="3" id="KW-0238">DNA-binding</keyword>
<dbReference type="Gramene" id="NC8G0219440.1">
    <property type="protein sequence ID" value="NC8G0219440.1:cds"/>
    <property type="gene ID" value="NC8G0219440"/>
</dbReference>
<keyword evidence="4" id="KW-0804">Transcription</keyword>
<dbReference type="SUPFAM" id="SSF54171">
    <property type="entry name" value="DNA-binding domain"/>
    <property type="match status" value="1"/>
</dbReference>
<gene>
    <name evidence="8" type="ORF">NYM_LOCUS25868</name>
</gene>
<dbReference type="CDD" id="cd00018">
    <property type="entry name" value="AP2"/>
    <property type="match status" value="1"/>
</dbReference>
<evidence type="ECO:0000313" key="8">
    <source>
        <dbReference type="EMBL" id="VVW65424.1"/>
    </source>
</evidence>
<dbReference type="GO" id="GO:0003677">
    <property type="term" value="F:DNA binding"/>
    <property type="evidence" value="ECO:0007669"/>
    <property type="project" value="UniProtKB-KW"/>
</dbReference>
<keyword evidence="2" id="KW-0805">Transcription regulation</keyword>
<dbReference type="EMBL" id="LR721786">
    <property type="protein sequence ID" value="VVW65424.1"/>
    <property type="molecule type" value="Genomic_DNA"/>
</dbReference>
<feature type="domain" description="AP2/ERF" evidence="7">
    <location>
        <begin position="76"/>
        <end position="132"/>
    </location>
</feature>
<evidence type="ECO:0000256" key="4">
    <source>
        <dbReference type="ARBA" id="ARBA00023163"/>
    </source>
</evidence>
<dbReference type="SMART" id="SM00380">
    <property type="entry name" value="AP2"/>
    <property type="match status" value="1"/>
</dbReference>
<dbReference type="InterPro" id="IPR001471">
    <property type="entry name" value="AP2/ERF_dom"/>
</dbReference>
<dbReference type="PANTHER" id="PTHR31194:SF140">
    <property type="entry name" value="ETHYLENE-RESPONSIVE TRANSCRIPTION FACTOR CRF2"/>
    <property type="match status" value="1"/>
</dbReference>
<dbReference type="AlphaFoldDB" id="A0A5K1FSQ3"/>
<organism evidence="8">
    <name type="scientific">Nymphaea colorata</name>
    <name type="common">pocket water lily</name>
    <dbReference type="NCBI Taxonomy" id="210225"/>
    <lineage>
        <taxon>Eukaryota</taxon>
        <taxon>Viridiplantae</taxon>
        <taxon>Streptophyta</taxon>
        <taxon>Embryophyta</taxon>
        <taxon>Tracheophyta</taxon>
        <taxon>Spermatophyta</taxon>
        <taxon>Magnoliopsida</taxon>
        <taxon>Nymphaeales</taxon>
        <taxon>Nymphaeaceae</taxon>
        <taxon>Nymphaea</taxon>
    </lineage>
</organism>
<dbReference type="PANTHER" id="PTHR31194">
    <property type="entry name" value="SHN SHINE , DNA BINDING / TRANSCRIPTION FACTOR"/>
    <property type="match status" value="1"/>
</dbReference>
<dbReference type="Gene3D" id="3.30.730.10">
    <property type="entry name" value="AP2/ERF domain"/>
    <property type="match status" value="1"/>
</dbReference>
<evidence type="ECO:0000256" key="2">
    <source>
        <dbReference type="ARBA" id="ARBA00023015"/>
    </source>
</evidence>
<evidence type="ECO:0000256" key="3">
    <source>
        <dbReference type="ARBA" id="ARBA00023125"/>
    </source>
</evidence>
<evidence type="ECO:0000256" key="1">
    <source>
        <dbReference type="ARBA" id="ARBA00004123"/>
    </source>
</evidence>
<protein>
    <recommendedName>
        <fullName evidence="7">AP2/ERF domain-containing protein</fullName>
    </recommendedName>
</protein>
<dbReference type="GO" id="GO:0005634">
    <property type="term" value="C:nucleus"/>
    <property type="evidence" value="ECO:0007669"/>
    <property type="project" value="UniProtKB-SubCell"/>
</dbReference>
<reference evidence="8" key="1">
    <citation type="submission" date="2019-09" db="EMBL/GenBank/DDBJ databases">
        <authorList>
            <person name="Zhang L."/>
        </authorList>
    </citation>
    <scope>NUCLEOTIDE SEQUENCE</scope>
</reference>
<sequence>MEGEKGKRIVSDLPLARKPKKLGASSLSKVEEESIIIQTLTMVFTGETSGATPEIRPSDRMLVEEEEVTGRNKVKKYRGVRLRPSGKWAAEIRAHQAGRIWLGTYDTAEAAAQVYDAAAIRLRGDKAKLNFPEAEKPELKTSDQDGQRHLWILNQNEEGKALAQCHESGGGGTSLKYTADNPPPVNLQQQKEGYGGFAHLTLPQGGYASGASIEPNLSGCCNTYLPLWENWEVGSSSTEQKWSTNAVSSFFDLPFDSAPTWSINADDPNFWHSLSYEDLDQLQPSARNHQEVHDHVHSELQHQNQNQQLLLQQEGALSGFTTPSDFQFAIPREPIKWSSDATDQYQSGTGEFHVQQPEQPHESQR</sequence>
<evidence type="ECO:0000256" key="6">
    <source>
        <dbReference type="SAM" id="MobiDB-lite"/>
    </source>
</evidence>
<dbReference type="PRINTS" id="PR00367">
    <property type="entry name" value="ETHRSPELEMNT"/>
</dbReference>
<feature type="region of interest" description="Disordered" evidence="6">
    <location>
        <begin position="331"/>
        <end position="365"/>
    </location>
</feature>